<dbReference type="InterPro" id="IPR036312">
    <property type="entry name" value="Bifun_inhib/LTP/seed_sf"/>
</dbReference>
<evidence type="ECO:0000256" key="3">
    <source>
        <dbReference type="ARBA" id="ARBA00023157"/>
    </source>
</evidence>
<dbReference type="Gramene" id="TVU31624">
    <property type="protein sequence ID" value="TVU31624"/>
    <property type="gene ID" value="EJB05_23319"/>
</dbReference>
<dbReference type="Gramene" id="TVU31604">
    <property type="protein sequence ID" value="TVU31604"/>
    <property type="gene ID" value="EJB05_23299"/>
</dbReference>
<dbReference type="EMBL" id="RWGY01000011">
    <property type="protein sequence ID" value="TVU31604.1"/>
    <property type="molecule type" value="Genomic_DNA"/>
</dbReference>
<keyword evidence="4" id="KW-0325">Glycoprotein</keyword>
<feature type="non-terminal residue" evidence="7">
    <location>
        <position position="1"/>
    </location>
</feature>
<keyword evidence="2 5" id="KW-0732">Signal</keyword>
<feature type="chain" id="PRO_5033491041" description="Bifunctional inhibitor/plant lipid transfer protein/seed storage helical domain-containing protein" evidence="5">
    <location>
        <begin position="21"/>
        <end position="139"/>
    </location>
</feature>
<accession>A0A5J9V7U7</accession>
<organism evidence="7 9">
    <name type="scientific">Eragrostis curvula</name>
    <name type="common">weeping love grass</name>
    <dbReference type="NCBI Taxonomy" id="38414"/>
    <lineage>
        <taxon>Eukaryota</taxon>
        <taxon>Viridiplantae</taxon>
        <taxon>Streptophyta</taxon>
        <taxon>Embryophyta</taxon>
        <taxon>Tracheophyta</taxon>
        <taxon>Spermatophyta</taxon>
        <taxon>Magnoliopsida</taxon>
        <taxon>Liliopsida</taxon>
        <taxon>Poales</taxon>
        <taxon>Poaceae</taxon>
        <taxon>PACMAD clade</taxon>
        <taxon>Chloridoideae</taxon>
        <taxon>Eragrostideae</taxon>
        <taxon>Eragrostidinae</taxon>
        <taxon>Eragrostis</taxon>
    </lineage>
</organism>
<dbReference type="OrthoDB" id="679615at2759"/>
<dbReference type="Proteomes" id="UP000324897">
    <property type="component" value="Chromosome 1"/>
</dbReference>
<gene>
    <name evidence="7" type="ORF">EJB05_23299</name>
    <name evidence="8" type="ORF">EJB05_23319</name>
</gene>
<comment type="similarity">
    <text evidence="1">Belongs to the plant LTP family.</text>
</comment>
<dbReference type="Pfam" id="PF14368">
    <property type="entry name" value="LTP_2"/>
    <property type="match status" value="1"/>
</dbReference>
<keyword evidence="3" id="KW-1015">Disulfide bond</keyword>
<evidence type="ECO:0000259" key="6">
    <source>
        <dbReference type="Pfam" id="PF14368"/>
    </source>
</evidence>
<proteinExistence type="inferred from homology"/>
<sequence>MAITKVYAFIFLLIAGAVAAAPPPPNYSQPPEECMPTFQELNECISFLVAHDSVIGAPTSGCCSALRDVVRSPADVCLCHAIGNDLSESLLTHVDPIRVAILPLLCTTYLPPTLLIKCFLGPVPPITRPRPPSSSPTRN</sequence>
<name>A0A5J9V7U7_9POAL</name>
<dbReference type="PANTHER" id="PTHR33044">
    <property type="entry name" value="BIFUNCTIONAL INHIBITOR/LIPID-TRANSFER PROTEIN/SEED STORAGE 2S ALBUMIN SUPERFAMILY PROTEIN-RELATED"/>
    <property type="match status" value="1"/>
</dbReference>
<reference evidence="7 9" key="1">
    <citation type="journal article" date="2019" name="Sci. Rep.">
        <title>A high-quality genome of Eragrostis curvula grass provides insights into Poaceae evolution and supports new strategies to enhance forage quality.</title>
        <authorList>
            <person name="Carballo J."/>
            <person name="Santos B.A.C.M."/>
            <person name="Zappacosta D."/>
            <person name="Garbus I."/>
            <person name="Selva J.P."/>
            <person name="Gallo C.A."/>
            <person name="Diaz A."/>
            <person name="Albertini E."/>
            <person name="Caccamo M."/>
            <person name="Echenique V."/>
        </authorList>
    </citation>
    <scope>NUCLEOTIDE SEQUENCE [LARGE SCALE GENOMIC DNA]</scope>
    <source>
        <strain evidence="9">cv. Victoria</strain>
        <tissue evidence="7">Leaf</tissue>
    </source>
</reference>
<dbReference type="Gene3D" id="1.10.110.10">
    <property type="entry name" value="Plant lipid-transfer and hydrophobic proteins"/>
    <property type="match status" value="1"/>
</dbReference>
<evidence type="ECO:0000256" key="2">
    <source>
        <dbReference type="ARBA" id="ARBA00022729"/>
    </source>
</evidence>
<feature type="domain" description="Bifunctional inhibitor/plant lipid transfer protein/seed storage helical" evidence="6">
    <location>
        <begin position="22"/>
        <end position="109"/>
    </location>
</feature>
<protein>
    <recommendedName>
        <fullName evidence="6">Bifunctional inhibitor/plant lipid transfer protein/seed storage helical domain-containing protein</fullName>
    </recommendedName>
</protein>
<evidence type="ECO:0000256" key="5">
    <source>
        <dbReference type="SAM" id="SignalP"/>
    </source>
</evidence>
<evidence type="ECO:0000256" key="1">
    <source>
        <dbReference type="ARBA" id="ARBA00009748"/>
    </source>
</evidence>
<dbReference type="CDD" id="cd00010">
    <property type="entry name" value="AAI_LTSS"/>
    <property type="match status" value="1"/>
</dbReference>
<evidence type="ECO:0000256" key="4">
    <source>
        <dbReference type="ARBA" id="ARBA00023180"/>
    </source>
</evidence>
<evidence type="ECO:0000313" key="7">
    <source>
        <dbReference type="EMBL" id="TVU31604.1"/>
    </source>
</evidence>
<dbReference type="EMBL" id="RWGY01000011">
    <property type="protein sequence ID" value="TVU31624.1"/>
    <property type="molecule type" value="Genomic_DNA"/>
</dbReference>
<dbReference type="InterPro" id="IPR043325">
    <property type="entry name" value="LTSS"/>
</dbReference>
<keyword evidence="9" id="KW-1185">Reference proteome</keyword>
<dbReference type="InterPro" id="IPR016140">
    <property type="entry name" value="Bifunc_inhib/LTP/seed_store"/>
</dbReference>
<evidence type="ECO:0000313" key="8">
    <source>
        <dbReference type="EMBL" id="TVU31624.1"/>
    </source>
</evidence>
<evidence type="ECO:0000313" key="9">
    <source>
        <dbReference type="Proteomes" id="UP000324897"/>
    </source>
</evidence>
<comment type="caution">
    <text evidence="7">The sequence shown here is derived from an EMBL/GenBank/DDBJ whole genome shotgun (WGS) entry which is preliminary data.</text>
</comment>
<feature type="signal peptide" evidence="5">
    <location>
        <begin position="1"/>
        <end position="20"/>
    </location>
</feature>
<dbReference type="SUPFAM" id="SSF47699">
    <property type="entry name" value="Bifunctional inhibitor/lipid-transfer protein/seed storage 2S albumin"/>
    <property type="match status" value="1"/>
</dbReference>
<dbReference type="AlphaFoldDB" id="A0A5J9V7U7"/>